<name>A0A4R3NW64_9HYPH</name>
<evidence type="ECO:0000313" key="2">
    <source>
        <dbReference type="Proteomes" id="UP000295097"/>
    </source>
</evidence>
<accession>A0A4R3NW64</accession>
<gene>
    <name evidence="1" type="ORF">EDC90_100480</name>
</gene>
<proteinExistence type="predicted"/>
<keyword evidence="2" id="KW-1185">Reference proteome</keyword>
<dbReference type="OrthoDB" id="7630456at2"/>
<dbReference type="RefSeq" id="WP_132308867.1">
    <property type="nucleotide sequence ID" value="NZ_SMAR01000004.1"/>
</dbReference>
<dbReference type="InterPro" id="IPR053745">
    <property type="entry name" value="Viral_Tail_Comp_sf"/>
</dbReference>
<comment type="caution">
    <text evidence="1">The sequence shown here is derived from an EMBL/GenBank/DDBJ whole genome shotgun (WGS) entry which is preliminary data.</text>
</comment>
<dbReference type="InterPro" id="IPR021508">
    <property type="entry name" value="Gp17-like"/>
</dbReference>
<dbReference type="Gene3D" id="3.30.2000.30">
    <property type="match status" value="1"/>
</dbReference>
<dbReference type="Proteomes" id="UP000295097">
    <property type="component" value="Unassembled WGS sequence"/>
</dbReference>
<organism evidence="1 2">
    <name type="scientific">Martelella mediterranea</name>
    <dbReference type="NCBI Taxonomy" id="293089"/>
    <lineage>
        <taxon>Bacteria</taxon>
        <taxon>Pseudomonadati</taxon>
        <taxon>Pseudomonadota</taxon>
        <taxon>Alphaproteobacteria</taxon>
        <taxon>Hyphomicrobiales</taxon>
        <taxon>Aurantimonadaceae</taxon>
        <taxon>Martelella</taxon>
    </lineage>
</organism>
<reference evidence="1 2" key="1">
    <citation type="submission" date="2019-03" db="EMBL/GenBank/DDBJ databases">
        <title>Freshwater and sediment microbial communities from various areas in North America, analyzing microbe dynamics in response to fracking.</title>
        <authorList>
            <person name="Lamendella R."/>
        </authorList>
    </citation>
    <scope>NUCLEOTIDE SEQUENCE [LARGE SCALE GENOMIC DNA]</scope>
    <source>
        <strain evidence="1 2">175.2</strain>
    </source>
</reference>
<dbReference type="Pfam" id="PF11367">
    <property type="entry name" value="Tail_completion_gp17"/>
    <property type="match status" value="1"/>
</dbReference>
<evidence type="ECO:0000313" key="1">
    <source>
        <dbReference type="EMBL" id="TCT42779.1"/>
    </source>
</evidence>
<dbReference type="AlphaFoldDB" id="A0A4R3NW64"/>
<protein>
    <submittedName>
        <fullName evidence="1">Uncharacterized protein DUF3168</fullName>
    </submittedName>
</protein>
<sequence>MDANFELTRLVITTLKTDPVVSGFVAGRVFDRVPSDPKPGFPYVSMGPSDSLPDDADCIAGEEISLQIDCWSEGTGEAYGSAEVKKLAGAVKHCLHDAGLALGENALVSLRHRVTRIIREPNGVTNHAALSFTAFVEID</sequence>
<dbReference type="EMBL" id="SMAR01000004">
    <property type="protein sequence ID" value="TCT42779.1"/>
    <property type="molecule type" value="Genomic_DNA"/>
</dbReference>